<dbReference type="Proteomes" id="UP000624325">
    <property type="component" value="Unassembled WGS sequence"/>
</dbReference>
<reference evidence="1 2" key="1">
    <citation type="submission" date="2021-01" db="EMBL/GenBank/DDBJ databases">
        <title>Whole genome shotgun sequence of Asanoa iriomotensis NBRC 100142.</title>
        <authorList>
            <person name="Komaki H."/>
            <person name="Tamura T."/>
        </authorList>
    </citation>
    <scope>NUCLEOTIDE SEQUENCE [LARGE SCALE GENOMIC DNA]</scope>
    <source>
        <strain evidence="1 2">NBRC 100142</strain>
    </source>
</reference>
<evidence type="ECO:0008006" key="3">
    <source>
        <dbReference type="Google" id="ProtNLM"/>
    </source>
</evidence>
<sequence length="272" mass="28944">MLVVSGLCGAMLVGCGQVDGPPPVVAEAGEQARGERYRANGIVLEDVTHGPQLCETATASLKPQCQGIDIVGWSWEQVAHQDIDGTRHGVFEVVGTFDGERLTLTEPPGPPRLDRHRQGPDFTSPCPPPAGGWRVVDHAKATDAALQKARALVDSAPAAAGAWIDQNGGENDPKKLVLNVRFTGDLAAHENRLRRVWGGALCVLPAARTTADLERVRSDVEASLPGVTATSIDVVENRVDVRVDVATDEDRRAADERYGPGAVGFTPFLKPL</sequence>
<gene>
    <name evidence="1" type="ORF">Air01nite_70980</name>
</gene>
<evidence type="ECO:0000313" key="2">
    <source>
        <dbReference type="Proteomes" id="UP000624325"/>
    </source>
</evidence>
<name>A0ABQ4CE08_9ACTN</name>
<accession>A0ABQ4CE08</accession>
<evidence type="ECO:0000313" key="1">
    <source>
        <dbReference type="EMBL" id="GIF61003.1"/>
    </source>
</evidence>
<proteinExistence type="predicted"/>
<protein>
    <recommendedName>
        <fullName evidence="3">Lipoprotein</fullName>
    </recommendedName>
</protein>
<organism evidence="1 2">
    <name type="scientific">Asanoa iriomotensis</name>
    <dbReference type="NCBI Taxonomy" id="234613"/>
    <lineage>
        <taxon>Bacteria</taxon>
        <taxon>Bacillati</taxon>
        <taxon>Actinomycetota</taxon>
        <taxon>Actinomycetes</taxon>
        <taxon>Micromonosporales</taxon>
        <taxon>Micromonosporaceae</taxon>
        <taxon>Asanoa</taxon>
    </lineage>
</organism>
<comment type="caution">
    <text evidence="1">The sequence shown here is derived from an EMBL/GenBank/DDBJ whole genome shotgun (WGS) entry which is preliminary data.</text>
</comment>
<keyword evidence="2" id="KW-1185">Reference proteome</keyword>
<dbReference type="EMBL" id="BONC01000084">
    <property type="protein sequence ID" value="GIF61003.1"/>
    <property type="molecule type" value="Genomic_DNA"/>
</dbReference>